<feature type="transmembrane region" description="Helical" evidence="26">
    <location>
        <begin position="268"/>
        <end position="286"/>
    </location>
</feature>
<accession>A0A2U8BT08</accession>
<dbReference type="GO" id="GO:0005886">
    <property type="term" value="C:plasma membrane"/>
    <property type="evidence" value="ECO:0007669"/>
    <property type="project" value="UniProtKB-SubCell"/>
</dbReference>
<comment type="catalytic activity">
    <reaction evidence="21">
        <text>L-lysyl-glycine(out) = L-lysyl-glycine(in)</text>
        <dbReference type="Rhea" id="RHEA:79407"/>
        <dbReference type="ChEBI" id="CHEBI:191202"/>
    </reaction>
</comment>
<dbReference type="KEGG" id="fso:Fsol_00660"/>
<evidence type="ECO:0000256" key="5">
    <source>
        <dbReference type="ARBA" id="ARBA00022692"/>
    </source>
</evidence>
<evidence type="ECO:0000256" key="3">
    <source>
        <dbReference type="ARBA" id="ARBA00008335"/>
    </source>
</evidence>
<dbReference type="GO" id="GO:0022857">
    <property type="term" value="F:transmembrane transporter activity"/>
    <property type="evidence" value="ECO:0007669"/>
    <property type="project" value="InterPro"/>
</dbReference>
<comment type="catalytic activity">
    <reaction evidence="19">
        <text>L-histidyl-L-alpha-amino acid(out) = L-histidyl-L-alpha-amino acid(in)</text>
        <dbReference type="Rhea" id="RHEA:79379"/>
        <dbReference type="ChEBI" id="CHEBI:229964"/>
    </reaction>
</comment>
<comment type="catalytic activity">
    <reaction evidence="14">
        <text>L-alpha-aminoacyl-L-lysine(out) = L-alpha-aminoacyl-L-lysine(in)</text>
        <dbReference type="Rhea" id="RHEA:79383"/>
        <dbReference type="ChEBI" id="CHEBI:229966"/>
    </reaction>
</comment>
<proteinExistence type="inferred from homology"/>
<comment type="catalytic activity">
    <reaction evidence="15">
        <text>L-aspartyl-L-lysine(out) = L-aspartyl-L-lysine(in)</text>
        <dbReference type="Rhea" id="RHEA:79411"/>
        <dbReference type="ChEBI" id="CHEBI:229953"/>
    </reaction>
</comment>
<comment type="catalytic activity">
    <reaction evidence="9">
        <text>L-lysyl-L-alanine(out) = L-lysyl-L-alanine(in)</text>
        <dbReference type="Rhea" id="RHEA:79399"/>
        <dbReference type="ChEBI" id="CHEBI:229954"/>
    </reaction>
</comment>
<evidence type="ECO:0000256" key="16">
    <source>
        <dbReference type="ARBA" id="ARBA00044899"/>
    </source>
</evidence>
<evidence type="ECO:0000256" key="7">
    <source>
        <dbReference type="ARBA" id="ARBA00023136"/>
    </source>
</evidence>
<comment type="subcellular location">
    <subcellularLocation>
        <location evidence="2">Cell inner membrane</location>
        <topology evidence="2">Multi-pass membrane protein</topology>
    </subcellularLocation>
    <subcellularLocation>
        <location evidence="1">Lysosome membrane</location>
        <topology evidence="1">Multi-pass membrane protein</topology>
    </subcellularLocation>
</comment>
<evidence type="ECO:0000256" key="2">
    <source>
        <dbReference type="ARBA" id="ARBA00004429"/>
    </source>
</evidence>
<dbReference type="RefSeq" id="WP_108673449.1">
    <property type="nucleotide sequence ID" value="NZ_CP025989.1"/>
</dbReference>
<dbReference type="InterPro" id="IPR052187">
    <property type="entry name" value="MFSD1"/>
</dbReference>
<comment type="catalytic activity">
    <reaction evidence="16">
        <text>L-arginyl-L-alpha-amino acid(out) = L-arginyl-L-alpha-amino acid(in)</text>
        <dbReference type="Rhea" id="RHEA:79371"/>
        <dbReference type="ChEBI" id="CHEBI:84315"/>
    </reaction>
</comment>
<evidence type="ECO:0000256" key="1">
    <source>
        <dbReference type="ARBA" id="ARBA00004155"/>
    </source>
</evidence>
<evidence type="ECO:0000256" key="14">
    <source>
        <dbReference type="ARBA" id="ARBA00044893"/>
    </source>
</evidence>
<comment type="catalytic activity">
    <reaction evidence="12">
        <text>L-alpha-aminoacyl-L-histidine(out) = L-alpha-aminoacyl-L-histidine(in)</text>
        <dbReference type="Rhea" id="RHEA:79375"/>
        <dbReference type="ChEBI" id="CHEBI:229967"/>
    </reaction>
</comment>
<dbReference type="PROSITE" id="PS50850">
    <property type="entry name" value="MFS"/>
    <property type="match status" value="1"/>
</dbReference>
<feature type="transmembrane region" description="Helical" evidence="26">
    <location>
        <begin position="215"/>
        <end position="234"/>
    </location>
</feature>
<comment type="catalytic activity">
    <reaction evidence="11">
        <text>L-alpha-aminoacyl-L-arginine(out) = L-alpha-aminoacyl-L-arginine(in)</text>
        <dbReference type="Rhea" id="RHEA:79367"/>
        <dbReference type="ChEBI" id="CHEBI:229968"/>
    </reaction>
</comment>
<evidence type="ECO:0000256" key="17">
    <source>
        <dbReference type="ARBA" id="ARBA00044900"/>
    </source>
</evidence>
<comment type="catalytic activity">
    <reaction evidence="17">
        <text>L-lysyl-L-lysine(out) = L-lysyl-L-lysine(in)</text>
        <dbReference type="Rhea" id="RHEA:79403"/>
        <dbReference type="ChEBI" id="CHEBI:229956"/>
    </reaction>
</comment>
<feature type="transmembrane region" description="Helical" evidence="26">
    <location>
        <begin position="126"/>
        <end position="149"/>
    </location>
</feature>
<dbReference type="Gene3D" id="1.20.1250.20">
    <property type="entry name" value="MFS general substrate transporter like domains"/>
    <property type="match status" value="2"/>
</dbReference>
<dbReference type="PANTHER" id="PTHR23512:SF3">
    <property type="entry name" value="MAJOR FACILITATOR SUPERFAMILY DOMAIN-CONTAINING PROTEIN 1"/>
    <property type="match status" value="1"/>
</dbReference>
<evidence type="ECO:0000313" key="28">
    <source>
        <dbReference type="EMBL" id="AWD33438.1"/>
    </source>
</evidence>
<sequence length="465" mass="51188">MTKNKNIIKILIGVFFTVFLGYRHIIRYSVGVLGTIIGRYIPIKYRSALSHNSKYLRILITVFLSCFYGYQYVIRILPAILINYFPARYHVSPHEFGLFASIYYIAYSTAHIPVGLALDRFGLRNVIFLSVFLLSSSLILCIVCDTWYAVIFSRVIAGIVSSAAILGCFKALSTMFSPQVFNFSLGIAVSIGLALAAIGNVLVNNMFLARGFDALFIHLSLIGLGLTLIIFLLIPNAKNFSLISYHHQKSDAKITFSAIWSIFKNKQIITLFLINGAMIGVMEGFMDAWGSTFLQEKIGISALEASYVATVILSGHAIGAPIIGYLSSRYIGCIPLIRYCGVALLTLLVFFATVSSDVLQYSILEIRSCYIALFIMGIATAYQIPLIAATIALADPKVSGLTGALCNMVGMAFGSLFHHTIPFINSLCDKKMEGALYTLLCGTIFGLLGTFYPKWTQKLTKISNH</sequence>
<dbReference type="GO" id="GO:0005765">
    <property type="term" value="C:lysosomal membrane"/>
    <property type="evidence" value="ECO:0007669"/>
    <property type="project" value="UniProtKB-SubCell"/>
</dbReference>
<dbReference type="SUPFAM" id="SSF103473">
    <property type="entry name" value="MFS general substrate transporter"/>
    <property type="match status" value="1"/>
</dbReference>
<dbReference type="InterPro" id="IPR011701">
    <property type="entry name" value="MFS"/>
</dbReference>
<comment type="catalytic activity">
    <reaction evidence="18">
        <text>L-arginyl-glycine(out) = L-arginyl-glycine(in)</text>
        <dbReference type="Rhea" id="RHEA:79391"/>
        <dbReference type="ChEBI" id="CHEBI:229955"/>
    </reaction>
</comment>
<feature type="transmembrane region" description="Helical" evidence="26">
    <location>
        <begin position="55"/>
        <end position="76"/>
    </location>
</feature>
<dbReference type="AlphaFoldDB" id="A0A2U8BT08"/>
<evidence type="ECO:0000256" key="8">
    <source>
        <dbReference type="ARBA" id="ARBA00023228"/>
    </source>
</evidence>
<keyword evidence="8" id="KW-0458">Lysosome</keyword>
<keyword evidence="29" id="KW-1185">Reference proteome</keyword>
<evidence type="ECO:0000256" key="15">
    <source>
        <dbReference type="ARBA" id="ARBA00044898"/>
    </source>
</evidence>
<reference evidence="28 29" key="1">
    <citation type="journal article" date="2018" name="Genome Biol. Evol.">
        <title>The Genome Sequence of "Candidatus Fokinia solitaria": Insights on Reductive Evolution in Rickettsiales.</title>
        <authorList>
            <person name="Floriano A.M."/>
            <person name="Castelli M."/>
            <person name="Krenek S."/>
            <person name="Berendonk T.U."/>
            <person name="Bazzocchi C."/>
            <person name="Petroni G."/>
            <person name="Sassera D."/>
        </authorList>
    </citation>
    <scope>NUCLEOTIDE SEQUENCE [LARGE SCALE GENOMIC DNA]</scope>
    <source>
        <strain evidence="28">Rio ETE_ALG 3VII</strain>
    </source>
</reference>
<feature type="transmembrane region" description="Helical" evidence="26">
    <location>
        <begin position="339"/>
        <end position="364"/>
    </location>
</feature>
<dbReference type="PANTHER" id="PTHR23512">
    <property type="entry name" value="MAJOR FACILITATOR SUPERFAMILY DOMAIN-CONTAINING PROTEIN 1"/>
    <property type="match status" value="1"/>
</dbReference>
<evidence type="ECO:0000256" key="19">
    <source>
        <dbReference type="ARBA" id="ARBA00044912"/>
    </source>
</evidence>
<evidence type="ECO:0000256" key="11">
    <source>
        <dbReference type="ARBA" id="ARBA00044881"/>
    </source>
</evidence>
<feature type="transmembrane region" description="Helical" evidence="26">
    <location>
        <begin position="401"/>
        <end position="422"/>
    </location>
</feature>
<feature type="transmembrane region" description="Helical" evidence="26">
    <location>
        <begin position="28"/>
        <end position="43"/>
    </location>
</feature>
<feature type="domain" description="Major facilitator superfamily (MFS) profile" evidence="27">
    <location>
        <begin position="58"/>
        <end position="458"/>
    </location>
</feature>
<evidence type="ECO:0000313" key="29">
    <source>
        <dbReference type="Proteomes" id="UP000244519"/>
    </source>
</evidence>
<evidence type="ECO:0000256" key="13">
    <source>
        <dbReference type="ARBA" id="ARBA00044891"/>
    </source>
</evidence>
<dbReference type="InterPro" id="IPR036259">
    <property type="entry name" value="MFS_trans_sf"/>
</dbReference>
<evidence type="ECO:0000256" key="6">
    <source>
        <dbReference type="ARBA" id="ARBA00022989"/>
    </source>
</evidence>
<feature type="transmembrane region" description="Helical" evidence="26">
    <location>
        <begin position="306"/>
        <end position="327"/>
    </location>
</feature>
<keyword evidence="6 26" id="KW-1133">Transmembrane helix</keyword>
<evidence type="ECO:0000256" key="26">
    <source>
        <dbReference type="SAM" id="Phobius"/>
    </source>
</evidence>
<evidence type="ECO:0000256" key="20">
    <source>
        <dbReference type="ARBA" id="ARBA00044919"/>
    </source>
</evidence>
<comment type="function">
    <text evidence="24">Lysosomal dipeptide uniporter that selectively exports lysine, arginine or histidine-containing dipeptides with a net positive charge from the lysosome lumen into the cytosol. Could play a role in a specific type of protein O-glycosylation indirectly regulating macrophages migration and tissue invasion. Also essential for liver homeostasis.</text>
</comment>
<comment type="catalytic activity">
    <reaction evidence="10">
        <text>L-histidyl-glycine(out) = L-histidyl-glycine(in)</text>
        <dbReference type="Rhea" id="RHEA:79395"/>
        <dbReference type="ChEBI" id="CHEBI:229957"/>
    </reaction>
</comment>
<keyword evidence="7 26" id="KW-0472">Membrane</keyword>
<dbReference type="InterPro" id="IPR020846">
    <property type="entry name" value="MFS_dom"/>
</dbReference>
<evidence type="ECO:0000259" key="27">
    <source>
        <dbReference type="PROSITE" id="PS50850"/>
    </source>
</evidence>
<feature type="transmembrane region" description="Helical" evidence="26">
    <location>
        <begin position="155"/>
        <end position="173"/>
    </location>
</feature>
<dbReference type="OrthoDB" id="272777at2"/>
<comment type="catalytic activity">
    <reaction evidence="13">
        <text>L-lysyl-L-alpha-amino acid(out) = L-lysyl-L-alpha-amino acid(in)</text>
        <dbReference type="Rhea" id="RHEA:79387"/>
        <dbReference type="ChEBI" id="CHEBI:229965"/>
    </reaction>
</comment>
<evidence type="ECO:0000256" key="18">
    <source>
        <dbReference type="ARBA" id="ARBA00044903"/>
    </source>
</evidence>
<evidence type="ECO:0000256" key="25">
    <source>
        <dbReference type="ARBA" id="ARBA00046376"/>
    </source>
</evidence>
<evidence type="ECO:0000256" key="10">
    <source>
        <dbReference type="ARBA" id="ARBA00044878"/>
    </source>
</evidence>
<comment type="subunit">
    <text evidence="25">Homodimer. Interacts with lysosomal protein GLMP (via lumenal domain); the interaction starts while both proteins are still in the endoplasmic reticulum and is required for stabilization of MFSD1 in lysosomes but has no direct effect on its targeting to lysosomes or transporter activity.</text>
</comment>
<feature type="transmembrane region" description="Helical" evidence="26">
    <location>
        <begin position="180"/>
        <end position="203"/>
    </location>
</feature>
<feature type="transmembrane region" description="Helical" evidence="26">
    <location>
        <begin position="7"/>
        <end position="22"/>
    </location>
</feature>
<protein>
    <recommendedName>
        <fullName evidence="22">Lysosomal dipeptide transporter MFSD1</fullName>
    </recommendedName>
    <alternativeName>
        <fullName evidence="23">Major facilitator superfamily domain-containing protein 1</fullName>
    </alternativeName>
</protein>
<organism evidence="28 29">
    <name type="scientific">Candidatus Fokinia solitaria</name>
    <dbReference type="NCBI Taxonomy" id="1802984"/>
    <lineage>
        <taxon>Bacteria</taxon>
        <taxon>Pseudomonadati</taxon>
        <taxon>Pseudomonadota</taxon>
        <taxon>Alphaproteobacteria</taxon>
        <taxon>Rickettsiales</taxon>
        <taxon>Candidatus Midichloriaceae</taxon>
        <taxon>Candidatus Fokinia</taxon>
    </lineage>
</organism>
<evidence type="ECO:0000256" key="12">
    <source>
        <dbReference type="ARBA" id="ARBA00044884"/>
    </source>
</evidence>
<gene>
    <name evidence="28" type="ORF">Fsol_00660</name>
</gene>
<dbReference type="Proteomes" id="UP000244519">
    <property type="component" value="Chromosome"/>
</dbReference>
<evidence type="ECO:0000256" key="21">
    <source>
        <dbReference type="ARBA" id="ARBA00044924"/>
    </source>
</evidence>
<evidence type="ECO:0000256" key="22">
    <source>
        <dbReference type="ARBA" id="ARBA00044985"/>
    </source>
</evidence>
<name>A0A2U8BT08_9RICK</name>
<evidence type="ECO:0000256" key="9">
    <source>
        <dbReference type="ARBA" id="ARBA00044876"/>
    </source>
</evidence>
<keyword evidence="4" id="KW-0813">Transport</keyword>
<evidence type="ECO:0000256" key="24">
    <source>
        <dbReference type="ARBA" id="ARBA00045709"/>
    </source>
</evidence>
<keyword evidence="5 26" id="KW-0812">Transmembrane</keyword>
<dbReference type="Pfam" id="PF07690">
    <property type="entry name" value="MFS_1"/>
    <property type="match status" value="1"/>
</dbReference>
<dbReference type="EMBL" id="CP025989">
    <property type="protein sequence ID" value="AWD33438.1"/>
    <property type="molecule type" value="Genomic_DNA"/>
</dbReference>
<feature type="transmembrane region" description="Helical" evidence="26">
    <location>
        <begin position="370"/>
        <end position="394"/>
    </location>
</feature>
<evidence type="ECO:0000256" key="4">
    <source>
        <dbReference type="ARBA" id="ARBA00022448"/>
    </source>
</evidence>
<comment type="catalytic activity">
    <reaction evidence="20">
        <text>L-alanyl-L-lysine(out) = L-alanyl-L-lysine(in)</text>
        <dbReference type="Rhea" id="RHEA:79415"/>
        <dbReference type="ChEBI" id="CHEBI:192470"/>
    </reaction>
</comment>
<comment type="similarity">
    <text evidence="3">Belongs to the major facilitator superfamily.</text>
</comment>
<evidence type="ECO:0000256" key="23">
    <source>
        <dbReference type="ARBA" id="ARBA00045018"/>
    </source>
</evidence>
<feature type="transmembrane region" description="Helical" evidence="26">
    <location>
        <begin position="434"/>
        <end position="452"/>
    </location>
</feature>
<feature type="transmembrane region" description="Helical" evidence="26">
    <location>
        <begin position="96"/>
        <end position="114"/>
    </location>
</feature>